<dbReference type="Pfam" id="PF00076">
    <property type="entry name" value="RRM_1"/>
    <property type="match status" value="2"/>
</dbReference>
<dbReference type="PANTHER" id="PTHR10352">
    <property type="entry name" value="EUKARYOTIC TRANSLATION INITIATION FACTOR 3 SUBUNIT G"/>
    <property type="match status" value="1"/>
</dbReference>
<dbReference type="AlphaFoldDB" id="A0A8X7NI22"/>
<evidence type="ECO:0000313" key="6">
    <source>
        <dbReference type="Proteomes" id="UP000590412"/>
    </source>
</evidence>
<evidence type="ECO:0000259" key="4">
    <source>
        <dbReference type="PROSITE" id="PS50102"/>
    </source>
</evidence>
<evidence type="ECO:0000256" key="3">
    <source>
        <dbReference type="SAM" id="MobiDB-lite"/>
    </source>
</evidence>
<protein>
    <submittedName>
        <fullName evidence="5">RNA recognition motif family protein</fullName>
    </submittedName>
</protein>
<dbReference type="OrthoDB" id="410044at2759"/>
<accession>A0A8X7NI22</accession>
<feature type="region of interest" description="Disordered" evidence="3">
    <location>
        <begin position="1"/>
        <end position="29"/>
    </location>
</feature>
<proteinExistence type="predicted"/>
<feature type="region of interest" description="Disordered" evidence="3">
    <location>
        <begin position="42"/>
        <end position="73"/>
    </location>
</feature>
<feature type="domain" description="RRM" evidence="4">
    <location>
        <begin position="98"/>
        <end position="177"/>
    </location>
</feature>
<keyword evidence="1 2" id="KW-0694">RNA-binding</keyword>
<name>A0A8X7NI22_CANPA</name>
<feature type="compositionally biased region" description="Basic and acidic residues" evidence="3">
    <location>
        <begin position="11"/>
        <end position="22"/>
    </location>
</feature>
<evidence type="ECO:0000313" key="5">
    <source>
        <dbReference type="EMBL" id="KAF6047243.1"/>
    </source>
</evidence>
<evidence type="ECO:0000256" key="1">
    <source>
        <dbReference type="ARBA" id="ARBA00022884"/>
    </source>
</evidence>
<feature type="compositionally biased region" description="Polar residues" evidence="3">
    <location>
        <begin position="395"/>
        <end position="417"/>
    </location>
</feature>
<dbReference type="EMBL" id="JABWAB010000007">
    <property type="protein sequence ID" value="KAF6047243.1"/>
    <property type="molecule type" value="Genomic_DNA"/>
</dbReference>
<dbReference type="GO" id="GO:0003723">
    <property type="term" value="F:RNA binding"/>
    <property type="evidence" value="ECO:0007669"/>
    <property type="project" value="UniProtKB-UniRule"/>
</dbReference>
<gene>
    <name evidence="5" type="ORF">FOB60_004779</name>
</gene>
<dbReference type="SMART" id="SM00360">
    <property type="entry name" value="RRM"/>
    <property type="match status" value="2"/>
</dbReference>
<feature type="compositionally biased region" description="Low complexity" evidence="3">
    <location>
        <begin position="42"/>
        <end position="72"/>
    </location>
</feature>
<dbReference type="PROSITE" id="PS50102">
    <property type="entry name" value="RRM"/>
    <property type="match status" value="2"/>
</dbReference>
<feature type="region of interest" description="Disordered" evidence="3">
    <location>
        <begin position="544"/>
        <end position="566"/>
    </location>
</feature>
<evidence type="ECO:0000256" key="2">
    <source>
        <dbReference type="PROSITE-ProRule" id="PRU00176"/>
    </source>
</evidence>
<reference evidence="5" key="1">
    <citation type="submission" date="2020-03" db="EMBL/GenBank/DDBJ databases">
        <title>FDA dAtabase for Regulatory Grade micrObial Sequences (FDA-ARGOS): Supporting development and validation of Infectious Disease Dx tests.</title>
        <authorList>
            <person name="Campos J."/>
            <person name="Goldberg B."/>
            <person name="Tallon L."/>
            <person name="Sadzewicz L."/>
            <person name="Vavikolanu K."/>
            <person name="Mehta A."/>
            <person name="Aluvathingal J."/>
            <person name="Nadendla S."/>
            <person name="Nandy P."/>
            <person name="Geyer C."/>
            <person name="Yan Y."/>
            <person name="Sichtig H."/>
        </authorList>
    </citation>
    <scope>NUCLEOTIDE SEQUENCE [LARGE SCALE GENOMIC DNA]</scope>
    <source>
        <strain evidence="5">FDAARGOS_652</strain>
    </source>
</reference>
<feature type="compositionally biased region" description="Polar residues" evidence="3">
    <location>
        <begin position="549"/>
        <end position="559"/>
    </location>
</feature>
<feature type="domain" description="RRM" evidence="4">
    <location>
        <begin position="287"/>
        <end position="361"/>
    </location>
</feature>
<dbReference type="InterPro" id="IPR012677">
    <property type="entry name" value="Nucleotide-bd_a/b_plait_sf"/>
</dbReference>
<feature type="region of interest" description="Disordered" evidence="3">
    <location>
        <begin position="363"/>
        <end position="417"/>
    </location>
</feature>
<feature type="compositionally biased region" description="Polar residues" evidence="3">
    <location>
        <begin position="1"/>
        <end position="10"/>
    </location>
</feature>
<dbReference type="SUPFAM" id="SSF54928">
    <property type="entry name" value="RNA-binding domain, RBD"/>
    <property type="match status" value="2"/>
</dbReference>
<dbReference type="Proteomes" id="UP000590412">
    <property type="component" value="Unassembled WGS sequence"/>
</dbReference>
<organism evidence="5 6">
    <name type="scientific">Candida parapsilosis</name>
    <name type="common">Yeast</name>
    <dbReference type="NCBI Taxonomy" id="5480"/>
    <lineage>
        <taxon>Eukaryota</taxon>
        <taxon>Fungi</taxon>
        <taxon>Dikarya</taxon>
        <taxon>Ascomycota</taxon>
        <taxon>Saccharomycotina</taxon>
        <taxon>Pichiomycetes</taxon>
        <taxon>Debaryomycetaceae</taxon>
        <taxon>Candida/Lodderomyces clade</taxon>
        <taxon>Candida</taxon>
    </lineage>
</organism>
<dbReference type="InterPro" id="IPR000504">
    <property type="entry name" value="RRM_dom"/>
</dbReference>
<comment type="caution">
    <text evidence="5">The sequence shown here is derived from an EMBL/GenBank/DDBJ whole genome shotgun (WGS) entry which is preliminary data.</text>
</comment>
<dbReference type="Gene3D" id="3.30.70.330">
    <property type="match status" value="2"/>
</dbReference>
<dbReference type="InterPro" id="IPR035979">
    <property type="entry name" value="RBD_domain_sf"/>
</dbReference>
<sequence>MSFECSNPSIESRESTTTDRVESIPVLEDSLSLKENRNSMYSAKWGSKSGSSSTTASSSSSSSSSPVSVKSNSKVRKVTVSAKPLETQRSFIRGRPSACVFVASLRSNMLDDELCVSVNNHFKQWGQLSTVKVLRDTSNRPYAFVQYLNEKDSKLAIQKGHNSILDGRSIRCEAAKVNRTIFITSPLSLSVVAVETKLSKFGEIEELIPSNTAGQCYKDAPNLRGYKNWYCKYVYRDDAIKAYANLTEEGAYEVEWAQNVDKSKTVSFKEDTGLSTKVVNKPRFDKFSIFIGQLSAKITEAELRERFQRHGAITSLHLIKKRENVFAFITFKDESSAASSVEVENHAMLSGKTMHVQYREVQSSWRDPRGARVPLAPPPLHVGKRESNQPRENFYASSSKPKFNGRASNVHNRGQTNSKIARARSWKNNEEPPVKTSFRPWQASQLELKSDKGGNVGEPATQMTQRTEVPAKKLEKKEDLENTVPNKPKENMSVPNYPAPPNSAFPLFYYVPAENVSYTPGASQNSYYNVYPPYYHSVRPHSQFERGTINGSDGSSSDFAPTVHRPPSYGMPNFIYYPSEGDIKDKRVQ</sequence>